<evidence type="ECO:0000313" key="6">
    <source>
        <dbReference type="EMBL" id="VEJ35053.1"/>
    </source>
</evidence>
<dbReference type="NCBIfam" id="TIGR02937">
    <property type="entry name" value="sigma70-ECF"/>
    <property type="match status" value="1"/>
</dbReference>
<dbReference type="InterPro" id="IPR039425">
    <property type="entry name" value="RNA_pol_sigma-70-like"/>
</dbReference>
<dbReference type="GO" id="GO:0016987">
    <property type="term" value="F:sigma factor activity"/>
    <property type="evidence" value="ECO:0007669"/>
    <property type="project" value="UniProtKB-KW"/>
</dbReference>
<evidence type="ECO:0000259" key="5">
    <source>
        <dbReference type="Pfam" id="PF04542"/>
    </source>
</evidence>
<dbReference type="Gene3D" id="1.10.1740.10">
    <property type="match status" value="1"/>
</dbReference>
<dbReference type="AlphaFoldDB" id="A0A448V0E6"/>
<keyword evidence="4" id="KW-0804">Transcription</keyword>
<dbReference type="EMBL" id="LR134523">
    <property type="protein sequence ID" value="VEJ35053.1"/>
    <property type="molecule type" value="Genomic_DNA"/>
</dbReference>
<dbReference type="Proteomes" id="UP000269544">
    <property type="component" value="Chromosome"/>
</dbReference>
<dbReference type="RefSeq" id="WP_164715181.1">
    <property type="nucleotide sequence ID" value="NZ_LR134523.1"/>
</dbReference>
<dbReference type="PANTHER" id="PTHR43133">
    <property type="entry name" value="RNA POLYMERASE ECF-TYPE SIGMA FACTO"/>
    <property type="match status" value="1"/>
</dbReference>
<dbReference type="InterPro" id="IPR014284">
    <property type="entry name" value="RNA_pol_sigma-70_dom"/>
</dbReference>
<name>A0A448V0E6_9FIRM</name>
<organism evidence="6 7">
    <name type="scientific">Aedoeadaptatus ivorii</name>
    <dbReference type="NCBI Taxonomy" id="54006"/>
    <lineage>
        <taxon>Bacteria</taxon>
        <taxon>Bacillati</taxon>
        <taxon>Bacillota</taxon>
        <taxon>Tissierellia</taxon>
        <taxon>Tissierellales</taxon>
        <taxon>Peptoniphilaceae</taxon>
        <taxon>Aedoeadaptatus</taxon>
    </lineage>
</organism>
<dbReference type="SUPFAM" id="SSF88946">
    <property type="entry name" value="Sigma2 domain of RNA polymerase sigma factors"/>
    <property type="match status" value="1"/>
</dbReference>
<feature type="domain" description="RNA polymerase sigma-70 region 2" evidence="5">
    <location>
        <begin position="22"/>
        <end position="91"/>
    </location>
</feature>
<dbReference type="SUPFAM" id="SSF88659">
    <property type="entry name" value="Sigma3 and sigma4 domains of RNA polymerase sigma factors"/>
    <property type="match status" value="1"/>
</dbReference>
<dbReference type="InterPro" id="IPR013325">
    <property type="entry name" value="RNA_pol_sigma_r2"/>
</dbReference>
<dbReference type="InterPro" id="IPR013324">
    <property type="entry name" value="RNA_pol_sigma_r3/r4-like"/>
</dbReference>
<sequence length="183" mass="22075">MERTERIDSVSAWEETANFEEIYEAYFDRIFRFVAYRLADRESVRDVTADIFQKVYTNFSAYDAAKGRFEVWIFSIARNTLYDYYRRQARRKWLPLENLIHILPSEERVEDRIERAEEHEHLRKIIRRQSERDQLLLSYKFAAELSNADIAALMALTPNHVGVLLHRLLKKIQREMEAYYEES</sequence>
<dbReference type="InterPro" id="IPR036388">
    <property type="entry name" value="WH-like_DNA-bd_sf"/>
</dbReference>
<dbReference type="KEGG" id="piv:NCTC13079_00482"/>
<gene>
    <name evidence="6" type="primary">sigM</name>
    <name evidence="6" type="ORF">NCTC13079_00482</name>
</gene>
<proteinExistence type="inferred from homology"/>
<protein>
    <submittedName>
        <fullName evidence="6">RNA polymerase sigma factor sigM</fullName>
    </submittedName>
</protein>
<evidence type="ECO:0000256" key="1">
    <source>
        <dbReference type="ARBA" id="ARBA00010641"/>
    </source>
</evidence>
<dbReference type="PANTHER" id="PTHR43133:SF57">
    <property type="entry name" value="RNA POLYMERASE SIGMA-70 FACTOR"/>
    <property type="match status" value="1"/>
</dbReference>
<evidence type="ECO:0000256" key="4">
    <source>
        <dbReference type="ARBA" id="ARBA00023163"/>
    </source>
</evidence>
<dbReference type="GO" id="GO:0006352">
    <property type="term" value="P:DNA-templated transcription initiation"/>
    <property type="evidence" value="ECO:0007669"/>
    <property type="project" value="InterPro"/>
</dbReference>
<dbReference type="InterPro" id="IPR007627">
    <property type="entry name" value="RNA_pol_sigma70_r2"/>
</dbReference>
<dbReference type="Gene3D" id="1.10.10.10">
    <property type="entry name" value="Winged helix-like DNA-binding domain superfamily/Winged helix DNA-binding domain"/>
    <property type="match status" value="1"/>
</dbReference>
<evidence type="ECO:0000313" key="7">
    <source>
        <dbReference type="Proteomes" id="UP000269544"/>
    </source>
</evidence>
<accession>A0A448V0E6</accession>
<keyword evidence="2" id="KW-0805">Transcription regulation</keyword>
<keyword evidence="7" id="KW-1185">Reference proteome</keyword>
<dbReference type="Pfam" id="PF04542">
    <property type="entry name" value="Sigma70_r2"/>
    <property type="match status" value="1"/>
</dbReference>
<comment type="similarity">
    <text evidence="1">Belongs to the sigma-70 factor family. ECF subfamily.</text>
</comment>
<keyword evidence="3" id="KW-0731">Sigma factor</keyword>
<reference evidence="6 7" key="1">
    <citation type="submission" date="2018-12" db="EMBL/GenBank/DDBJ databases">
        <authorList>
            <consortium name="Pathogen Informatics"/>
        </authorList>
    </citation>
    <scope>NUCLEOTIDE SEQUENCE [LARGE SCALE GENOMIC DNA]</scope>
    <source>
        <strain evidence="6 7">NCTC13079</strain>
    </source>
</reference>
<evidence type="ECO:0000256" key="2">
    <source>
        <dbReference type="ARBA" id="ARBA00023015"/>
    </source>
</evidence>
<evidence type="ECO:0000256" key="3">
    <source>
        <dbReference type="ARBA" id="ARBA00023082"/>
    </source>
</evidence>